<feature type="domain" description="HTH cro/C1-type" evidence="2">
    <location>
        <begin position="124"/>
        <end position="178"/>
    </location>
</feature>
<dbReference type="RefSeq" id="WP_368643572.1">
    <property type="nucleotide sequence ID" value="NZ_CP158252.1"/>
</dbReference>
<evidence type="ECO:0000313" key="3">
    <source>
        <dbReference type="EMBL" id="XDJ42243.1"/>
    </source>
</evidence>
<dbReference type="SMART" id="SM00530">
    <property type="entry name" value="HTH_XRE"/>
    <property type="match status" value="1"/>
</dbReference>
<evidence type="ECO:0000259" key="2">
    <source>
        <dbReference type="PROSITE" id="PS50943"/>
    </source>
</evidence>
<dbReference type="EMBL" id="CP158252">
    <property type="protein sequence ID" value="XDJ42243.1"/>
    <property type="molecule type" value="Genomic_DNA"/>
</dbReference>
<dbReference type="SUPFAM" id="SSF47413">
    <property type="entry name" value="lambda repressor-like DNA-binding domains"/>
    <property type="match status" value="1"/>
</dbReference>
<protein>
    <submittedName>
        <fullName evidence="3">Helix-turn-helix transcriptional regulator</fullName>
    </submittedName>
</protein>
<reference evidence="3" key="1">
    <citation type="submission" date="2024-05" db="EMBL/GenBank/DDBJ databases">
        <authorList>
            <person name="Luo Y.-C."/>
            <person name="Nicholds J."/>
            <person name="Mortimer T."/>
            <person name="Maboni G."/>
        </authorList>
    </citation>
    <scope>NUCLEOTIDE SEQUENCE</scope>
    <source>
        <strain evidence="3">153920</strain>
    </source>
</reference>
<name>A0AB39CJU8_9BURK</name>
<feature type="region of interest" description="Disordered" evidence="1">
    <location>
        <begin position="1"/>
        <end position="25"/>
    </location>
</feature>
<feature type="compositionally biased region" description="Polar residues" evidence="1">
    <location>
        <begin position="1"/>
        <end position="13"/>
    </location>
</feature>
<dbReference type="AlphaFoldDB" id="A0AB39CJU8"/>
<dbReference type="PROSITE" id="PS50943">
    <property type="entry name" value="HTH_CROC1"/>
    <property type="match status" value="1"/>
</dbReference>
<dbReference type="InterPro" id="IPR001387">
    <property type="entry name" value="Cro/C1-type_HTH"/>
</dbReference>
<dbReference type="InterPro" id="IPR010982">
    <property type="entry name" value="Lambda_DNA-bd_dom_sf"/>
</dbReference>
<dbReference type="CDD" id="cd00093">
    <property type="entry name" value="HTH_XRE"/>
    <property type="match status" value="1"/>
</dbReference>
<evidence type="ECO:0000256" key="1">
    <source>
        <dbReference type="SAM" id="MobiDB-lite"/>
    </source>
</evidence>
<sequence>MKHSNRASSTNRGGQRLPERSDEAERCRIYALPASRAVLSRNGDARAGLKRADRQRLMSAAHDEKNSLEPAVQRGAGEPDVLTVLAGYQFGRLVSANRPGGIPAEATIPREVLALASSHGWGLLRAWREYLWLSKEEVARRADISVAAYAEIETNFTHLGSDVQARVAALFGLQLPQLGRFDVRRAARGSARK</sequence>
<proteinExistence type="predicted"/>
<gene>
    <name evidence="3" type="ORF">ABRY99_01330</name>
</gene>
<dbReference type="GO" id="GO:0003677">
    <property type="term" value="F:DNA binding"/>
    <property type="evidence" value="ECO:0007669"/>
    <property type="project" value="InterPro"/>
</dbReference>
<organism evidence="3">
    <name type="scientific">Castellaniella ginsengisoli</name>
    <dbReference type="NCBI Taxonomy" id="546114"/>
    <lineage>
        <taxon>Bacteria</taxon>
        <taxon>Pseudomonadati</taxon>
        <taxon>Pseudomonadota</taxon>
        <taxon>Betaproteobacteria</taxon>
        <taxon>Burkholderiales</taxon>
        <taxon>Alcaligenaceae</taxon>
        <taxon>Castellaniella</taxon>
    </lineage>
</organism>
<accession>A0AB39CJU8</accession>
<dbReference type="Gene3D" id="1.10.260.40">
    <property type="entry name" value="lambda repressor-like DNA-binding domains"/>
    <property type="match status" value="1"/>
</dbReference>